<comment type="caution">
    <text evidence="1">The sequence shown here is derived from an EMBL/GenBank/DDBJ whole genome shotgun (WGS) entry which is preliminary data.</text>
</comment>
<dbReference type="EMBL" id="MU839047">
    <property type="protein sequence ID" value="KAK1761915.1"/>
    <property type="molecule type" value="Genomic_DNA"/>
</dbReference>
<dbReference type="Proteomes" id="UP001244011">
    <property type="component" value="Unassembled WGS sequence"/>
</dbReference>
<dbReference type="GeneID" id="85313548"/>
<proteinExistence type="predicted"/>
<sequence length="56" mass="6258">MALEFEATTKRAGRKVASIVGKTWQGNKDLTYYKKNLKTPDLSLRLAAFKALAVML</sequence>
<gene>
    <name evidence="1" type="ORF">QBC33DRAFT_564304</name>
</gene>
<evidence type="ECO:0000313" key="2">
    <source>
        <dbReference type="Proteomes" id="UP001244011"/>
    </source>
</evidence>
<organism evidence="1 2">
    <name type="scientific">Phialemonium atrogriseum</name>
    <dbReference type="NCBI Taxonomy" id="1093897"/>
    <lineage>
        <taxon>Eukaryota</taxon>
        <taxon>Fungi</taxon>
        <taxon>Dikarya</taxon>
        <taxon>Ascomycota</taxon>
        <taxon>Pezizomycotina</taxon>
        <taxon>Sordariomycetes</taxon>
        <taxon>Sordariomycetidae</taxon>
        <taxon>Cephalothecales</taxon>
        <taxon>Cephalothecaceae</taxon>
        <taxon>Phialemonium</taxon>
    </lineage>
</organism>
<dbReference type="AlphaFoldDB" id="A0AAJ0BP62"/>
<name>A0AAJ0BP62_9PEZI</name>
<accession>A0AAJ0BP62</accession>
<protein>
    <submittedName>
        <fullName evidence="1">Uncharacterized protein</fullName>
    </submittedName>
</protein>
<keyword evidence="2" id="KW-1185">Reference proteome</keyword>
<dbReference type="RefSeq" id="XP_060278128.1">
    <property type="nucleotide sequence ID" value="XM_060430361.1"/>
</dbReference>
<reference evidence="1" key="1">
    <citation type="submission" date="2023-06" db="EMBL/GenBank/DDBJ databases">
        <title>Genome-scale phylogeny and comparative genomics of the fungal order Sordariales.</title>
        <authorList>
            <consortium name="Lawrence Berkeley National Laboratory"/>
            <person name="Hensen N."/>
            <person name="Bonometti L."/>
            <person name="Westerberg I."/>
            <person name="Brannstrom I.O."/>
            <person name="Guillou S."/>
            <person name="Cros-Aarteil S."/>
            <person name="Calhoun S."/>
            <person name="Haridas S."/>
            <person name="Kuo A."/>
            <person name="Mondo S."/>
            <person name="Pangilinan J."/>
            <person name="Riley R."/>
            <person name="Labutti K."/>
            <person name="Andreopoulos B."/>
            <person name="Lipzen A."/>
            <person name="Chen C."/>
            <person name="Yanf M."/>
            <person name="Daum C."/>
            <person name="Ng V."/>
            <person name="Clum A."/>
            <person name="Steindorff A."/>
            <person name="Ohm R."/>
            <person name="Martin F."/>
            <person name="Silar P."/>
            <person name="Natvig D."/>
            <person name="Lalanne C."/>
            <person name="Gautier V."/>
            <person name="Ament-Velasquez S.L."/>
            <person name="Kruys A."/>
            <person name="Hutchinson M.I."/>
            <person name="Powell A.J."/>
            <person name="Barry K."/>
            <person name="Miller A.N."/>
            <person name="Grigoriev I.V."/>
            <person name="Debuchy R."/>
            <person name="Gladieux P."/>
            <person name="Thoren M.H."/>
            <person name="Johannesson H."/>
        </authorList>
    </citation>
    <scope>NUCLEOTIDE SEQUENCE</scope>
    <source>
        <strain evidence="1">8032-3</strain>
    </source>
</reference>
<evidence type="ECO:0000313" key="1">
    <source>
        <dbReference type="EMBL" id="KAK1761915.1"/>
    </source>
</evidence>